<comment type="caution">
    <text evidence="1">The sequence shown here is derived from an EMBL/GenBank/DDBJ whole genome shotgun (WGS) entry which is preliminary data.</text>
</comment>
<accession>A0A9W8JTG6</accession>
<evidence type="ECO:0000313" key="2">
    <source>
        <dbReference type="Proteomes" id="UP001148786"/>
    </source>
</evidence>
<reference evidence="1" key="1">
    <citation type="submission" date="2022-07" db="EMBL/GenBank/DDBJ databases">
        <title>Genome Sequence of Agrocybe chaxingu.</title>
        <authorList>
            <person name="Buettner E."/>
        </authorList>
    </citation>
    <scope>NUCLEOTIDE SEQUENCE</scope>
    <source>
        <strain evidence="1">MP-N11</strain>
    </source>
</reference>
<protein>
    <submittedName>
        <fullName evidence="1">Uncharacterized protein</fullName>
    </submittedName>
</protein>
<keyword evidence="2" id="KW-1185">Reference proteome</keyword>
<organism evidence="1 2">
    <name type="scientific">Agrocybe chaxingu</name>
    <dbReference type="NCBI Taxonomy" id="84603"/>
    <lineage>
        <taxon>Eukaryota</taxon>
        <taxon>Fungi</taxon>
        <taxon>Dikarya</taxon>
        <taxon>Basidiomycota</taxon>
        <taxon>Agaricomycotina</taxon>
        <taxon>Agaricomycetes</taxon>
        <taxon>Agaricomycetidae</taxon>
        <taxon>Agaricales</taxon>
        <taxon>Agaricineae</taxon>
        <taxon>Strophariaceae</taxon>
        <taxon>Agrocybe</taxon>
    </lineage>
</organism>
<dbReference type="Proteomes" id="UP001148786">
    <property type="component" value="Unassembled WGS sequence"/>
</dbReference>
<gene>
    <name evidence="1" type="ORF">NLJ89_g9492</name>
</gene>
<evidence type="ECO:0000313" key="1">
    <source>
        <dbReference type="EMBL" id="KAJ3501099.1"/>
    </source>
</evidence>
<name>A0A9W8JTG6_9AGAR</name>
<dbReference type="OrthoDB" id="3364808at2759"/>
<dbReference type="AlphaFoldDB" id="A0A9W8JTG6"/>
<dbReference type="EMBL" id="JANKHO010001490">
    <property type="protein sequence ID" value="KAJ3501099.1"/>
    <property type="molecule type" value="Genomic_DNA"/>
</dbReference>
<sequence length="226" mass="24504">MGPALKRRIIDVSDEELTTLGFLGPNVAPGVEAMIRKVKANPTHLGNTTCFVADCLRRKYPVRASPHDATEPLGSPTFPTSPTVSEADIVYSLLSNNSHALTAPSPADPPKLMYRSDLETNPFPTPTPGARFFKVPTKTAHGVFGTRLNTVWHTVAPLILQAIKAHGLQYSALMGYRFSTLEDGQEQETFGPVVVWIAVRPNTTKAGAVRDATPDILGILAHRRRG</sequence>
<proteinExistence type="predicted"/>